<organism evidence="2 3">
    <name type="scientific">Duganella zoogloeoides</name>
    <dbReference type="NCBI Taxonomy" id="75659"/>
    <lineage>
        <taxon>Bacteria</taxon>
        <taxon>Pseudomonadati</taxon>
        <taxon>Pseudomonadota</taxon>
        <taxon>Betaproteobacteria</taxon>
        <taxon>Burkholderiales</taxon>
        <taxon>Oxalobacteraceae</taxon>
        <taxon>Telluria group</taxon>
        <taxon>Duganella</taxon>
    </lineage>
</organism>
<evidence type="ECO:0000259" key="1">
    <source>
        <dbReference type="Pfam" id="PF18478"/>
    </source>
</evidence>
<reference evidence="2 3" key="1">
    <citation type="submission" date="2023-11" db="EMBL/GenBank/DDBJ databases">
        <title>MicrobeMod: A computational toolkit for identifying prokaryotic methylation and restriction-modification with nanopore sequencing.</title>
        <authorList>
            <person name="Crits-Christoph A."/>
            <person name="Kang S.C."/>
            <person name="Lee H."/>
            <person name="Ostrov N."/>
        </authorList>
    </citation>
    <scope>NUCLEOTIDE SEQUENCE [LARGE SCALE GENOMIC DNA]</scope>
    <source>
        <strain evidence="2 3">ATCC 25935</strain>
    </source>
</reference>
<sequence length="134" mass="15578">MILRYLSPYLAHGIRELSKVAPQVENVIHLTDRFARDAKDLTWIGELAQDGQWYIISIDRFKKQHGAEREAIRRAGHTVFILDAQWSTQRFWAQSERLVKWWPQVVAYSELVAGGAYRVPFKHSPVAKFQAVPF</sequence>
<dbReference type="InterPro" id="IPR041375">
    <property type="entry name" value="VapC45_PIN-like"/>
</dbReference>
<evidence type="ECO:0000313" key="2">
    <source>
        <dbReference type="EMBL" id="WQH07400.1"/>
    </source>
</evidence>
<protein>
    <recommendedName>
        <fullName evidence="1">VapC45 PIN like domain-containing protein</fullName>
    </recommendedName>
</protein>
<dbReference type="Pfam" id="PF18478">
    <property type="entry name" value="PIN_10"/>
    <property type="match status" value="1"/>
</dbReference>
<keyword evidence="3" id="KW-1185">Reference proteome</keyword>
<evidence type="ECO:0000313" key="3">
    <source>
        <dbReference type="Proteomes" id="UP001326110"/>
    </source>
</evidence>
<dbReference type="Proteomes" id="UP001326110">
    <property type="component" value="Chromosome"/>
</dbReference>
<proteinExistence type="predicted"/>
<name>A0ABZ0Y7W5_9BURK</name>
<dbReference type="EMBL" id="CP140152">
    <property type="protein sequence ID" value="WQH07400.1"/>
    <property type="molecule type" value="Genomic_DNA"/>
</dbReference>
<gene>
    <name evidence="2" type="ORF">SR858_02090</name>
</gene>
<dbReference type="RefSeq" id="WP_026637765.1">
    <property type="nucleotide sequence ID" value="NZ_CP140152.1"/>
</dbReference>
<feature type="domain" description="VapC45 PIN like" evidence="1">
    <location>
        <begin position="6"/>
        <end position="83"/>
    </location>
</feature>
<accession>A0ABZ0Y7W5</accession>